<dbReference type="Proteomes" id="UP000027604">
    <property type="component" value="Chromosome I"/>
</dbReference>
<protein>
    <submittedName>
        <fullName evidence="1">Uncharacterized protein</fullName>
    </submittedName>
</protein>
<dbReference type="AlphaFoldDB" id="W0V2C4"/>
<dbReference type="PATRIC" id="fig|1349767.4.peg.2535"/>
<name>W0V2C4_9BURK</name>
<reference evidence="1 2" key="1">
    <citation type="journal article" date="2015" name="Genome Announc.">
        <title>Genome Sequence of Mushroom Soft-Rot Pathogen Janthinobacterium agaricidamnosum.</title>
        <authorList>
            <person name="Graupner K."/>
            <person name="Lackner G."/>
            <person name="Hertweck C."/>
        </authorList>
    </citation>
    <scope>NUCLEOTIDE SEQUENCE [LARGE SCALE GENOMIC DNA]</scope>
    <source>
        <strain evidence="2">NBRC 102515 / DSM 9628</strain>
    </source>
</reference>
<proteinExistence type="predicted"/>
<dbReference type="HOGENOM" id="CLU_3290890_0_0_4"/>
<evidence type="ECO:0000313" key="2">
    <source>
        <dbReference type="Proteomes" id="UP000027604"/>
    </source>
</evidence>
<dbReference type="EMBL" id="HG322949">
    <property type="protein sequence ID" value="CDG81488.1"/>
    <property type="molecule type" value="Genomic_DNA"/>
</dbReference>
<organism evidence="1 2">
    <name type="scientific">Janthinobacterium agaricidamnosum NBRC 102515 = DSM 9628</name>
    <dbReference type="NCBI Taxonomy" id="1349767"/>
    <lineage>
        <taxon>Bacteria</taxon>
        <taxon>Pseudomonadati</taxon>
        <taxon>Pseudomonadota</taxon>
        <taxon>Betaproteobacteria</taxon>
        <taxon>Burkholderiales</taxon>
        <taxon>Oxalobacteraceae</taxon>
        <taxon>Janthinobacterium</taxon>
    </lineage>
</organism>
<accession>W0V2C4</accession>
<keyword evidence="2" id="KW-1185">Reference proteome</keyword>
<evidence type="ECO:0000313" key="1">
    <source>
        <dbReference type="EMBL" id="CDG81488.1"/>
    </source>
</evidence>
<sequence length="40" mass="4294">MGRHGSVHGTDYSVLAGAPAAGRFQLVADGWFAHRDRRVA</sequence>
<dbReference type="KEGG" id="jag:GJA_832"/>
<gene>
    <name evidence="1" type="ORF">GJA_832</name>
</gene>